<name>F1T8K4_9FIRM</name>
<dbReference type="OrthoDB" id="9806253at2"/>
<feature type="domain" description="NfeD-like C-terminal" evidence="6">
    <location>
        <begin position="112"/>
        <end position="164"/>
    </location>
</feature>
<keyword evidence="3 5" id="KW-1133">Transmembrane helix</keyword>
<proteinExistence type="predicted"/>
<evidence type="ECO:0000259" key="7">
    <source>
        <dbReference type="Pfam" id="PF24961"/>
    </source>
</evidence>
<evidence type="ECO:0000256" key="5">
    <source>
        <dbReference type="SAM" id="Phobius"/>
    </source>
</evidence>
<organism evidence="8 9">
    <name type="scientific">Ruminiclostridium papyrosolvens DSM 2782</name>
    <dbReference type="NCBI Taxonomy" id="588581"/>
    <lineage>
        <taxon>Bacteria</taxon>
        <taxon>Bacillati</taxon>
        <taxon>Bacillota</taxon>
        <taxon>Clostridia</taxon>
        <taxon>Eubacteriales</taxon>
        <taxon>Oscillospiraceae</taxon>
        <taxon>Ruminiclostridium</taxon>
    </lineage>
</organism>
<dbReference type="InterPro" id="IPR002810">
    <property type="entry name" value="NfeD-like_C"/>
</dbReference>
<dbReference type="Pfam" id="PF24961">
    <property type="entry name" value="NfeD_membrane"/>
    <property type="match status" value="1"/>
</dbReference>
<dbReference type="InterPro" id="IPR052165">
    <property type="entry name" value="Membrane_assoc_protease"/>
</dbReference>
<dbReference type="STRING" id="588581.Cpap_4246"/>
<feature type="transmembrane region" description="Helical" evidence="5">
    <location>
        <begin position="34"/>
        <end position="53"/>
    </location>
</feature>
<feature type="transmembrane region" description="Helical" evidence="5">
    <location>
        <begin position="6"/>
        <end position="27"/>
    </location>
</feature>
<feature type="transmembrane region" description="Helical" evidence="5">
    <location>
        <begin position="59"/>
        <end position="78"/>
    </location>
</feature>
<dbReference type="PANTHER" id="PTHR33507:SF3">
    <property type="entry name" value="INNER MEMBRANE PROTEIN YBBJ"/>
    <property type="match status" value="1"/>
</dbReference>
<reference evidence="8" key="1">
    <citation type="submission" date="2009-07" db="EMBL/GenBank/DDBJ databases">
        <authorList>
            <consortium name="US DOE Joint Genome Institute (JGI-PGF)"/>
            <person name="Lucas S."/>
            <person name="Copeland A."/>
            <person name="Lapidus A."/>
            <person name="Glavina del Rio T."/>
            <person name="Tice H."/>
            <person name="Bruce D."/>
            <person name="Goodwin L."/>
            <person name="Pitluck S."/>
            <person name="Larimer F."/>
            <person name="Land M.L."/>
            <person name="Mouttaki H."/>
            <person name="He Z."/>
            <person name="Zhou J."/>
            <person name="Hemme C.L."/>
        </authorList>
    </citation>
    <scope>NUCLEOTIDE SEQUENCE [LARGE SCALE GENOMIC DNA]</scope>
    <source>
        <strain evidence="8">DSM 2782</strain>
    </source>
</reference>
<dbReference type="EMBL" id="ACXX02000001">
    <property type="protein sequence ID" value="EGD49802.1"/>
    <property type="molecule type" value="Genomic_DNA"/>
</dbReference>
<dbReference type="PANTHER" id="PTHR33507">
    <property type="entry name" value="INNER MEMBRANE PROTEIN YBBJ"/>
    <property type="match status" value="1"/>
</dbReference>
<protein>
    <submittedName>
        <fullName evidence="8">Uncharacterized protein</fullName>
    </submittedName>
</protein>
<dbReference type="RefSeq" id="WP_004616784.1">
    <property type="nucleotide sequence ID" value="NZ_ACXX02000001.1"/>
</dbReference>
<reference evidence="8" key="2">
    <citation type="submission" date="2011-01" db="EMBL/GenBank/DDBJ databases">
        <title>The Non-contiguous Finished genome of Clostridium papyrosolvens.</title>
        <authorList>
            <person name="Lucas S."/>
            <person name="Copeland A."/>
            <person name="Lapidus A."/>
            <person name="Cheng J.-F."/>
            <person name="Goodwin L."/>
            <person name="Pitluck S."/>
            <person name="Misra M."/>
            <person name="Chertkov O."/>
            <person name="Detter J.C."/>
            <person name="Han C."/>
            <person name="Tapia R."/>
            <person name="Land M."/>
            <person name="Hauser L."/>
            <person name="Kyrpides N."/>
            <person name="Ivanova N."/>
            <person name="Pagani I."/>
            <person name="Mouttaki H."/>
            <person name="He Z."/>
            <person name="Zhou J."/>
            <person name="Hemme C.L."/>
            <person name="Woyke T."/>
        </authorList>
    </citation>
    <scope>NUCLEOTIDE SEQUENCE [LARGE SCALE GENOMIC DNA]</scope>
    <source>
        <strain evidence="8">DSM 2782</strain>
    </source>
</reference>
<evidence type="ECO:0000313" key="8">
    <source>
        <dbReference type="EMBL" id="EGD49802.1"/>
    </source>
</evidence>
<keyword evidence="9" id="KW-1185">Reference proteome</keyword>
<evidence type="ECO:0000256" key="1">
    <source>
        <dbReference type="ARBA" id="ARBA00004141"/>
    </source>
</evidence>
<dbReference type="eggNOG" id="COG1030">
    <property type="taxonomic scope" value="Bacteria"/>
</dbReference>
<dbReference type="InterPro" id="IPR012340">
    <property type="entry name" value="NA-bd_OB-fold"/>
</dbReference>
<comment type="caution">
    <text evidence="8">The sequence shown here is derived from an EMBL/GenBank/DDBJ whole genome shotgun (WGS) entry which is preliminary data.</text>
</comment>
<feature type="domain" description="NfeD integral membrane" evidence="7">
    <location>
        <begin position="8"/>
        <end position="77"/>
    </location>
</feature>
<evidence type="ECO:0000313" key="9">
    <source>
        <dbReference type="Proteomes" id="UP000003860"/>
    </source>
</evidence>
<keyword evidence="4 5" id="KW-0472">Membrane</keyword>
<dbReference type="Pfam" id="PF01957">
    <property type="entry name" value="NfeD"/>
    <property type="match status" value="1"/>
</dbReference>
<dbReference type="AlphaFoldDB" id="F1T8K4"/>
<dbReference type="InterPro" id="IPR056739">
    <property type="entry name" value="NfeD_membrane"/>
</dbReference>
<dbReference type="Gene3D" id="2.40.50.140">
    <property type="entry name" value="Nucleic acid-binding proteins"/>
    <property type="match status" value="1"/>
</dbReference>
<comment type="subcellular location">
    <subcellularLocation>
        <location evidence="1">Membrane</location>
        <topology evidence="1">Multi-pass membrane protein</topology>
    </subcellularLocation>
</comment>
<evidence type="ECO:0000256" key="4">
    <source>
        <dbReference type="ARBA" id="ARBA00023136"/>
    </source>
</evidence>
<dbReference type="Proteomes" id="UP000003860">
    <property type="component" value="Unassembled WGS sequence"/>
</dbReference>
<gene>
    <name evidence="8" type="ORF">Cpap_4246</name>
</gene>
<sequence length="166" mass="17885">MEILDFIVQISFIQGLILIIGVILVIVEMFHPGFGAPGITGAILIIIGIIFIASTFQQALILIVLVLAILGIALSIILHSATKGKLSRSSLILKHSQQKSTGYIGMEDLEFFLGKEGISYTVLRPSGVVDFDGVKIDVVSEGSFIPQGKKVKVIKVIGRSIVVREI</sequence>
<keyword evidence="2 5" id="KW-0812">Transmembrane</keyword>
<dbReference type="GO" id="GO:0005886">
    <property type="term" value="C:plasma membrane"/>
    <property type="evidence" value="ECO:0007669"/>
    <property type="project" value="TreeGrafter"/>
</dbReference>
<evidence type="ECO:0000256" key="2">
    <source>
        <dbReference type="ARBA" id="ARBA00022692"/>
    </source>
</evidence>
<accession>F1T8K4</accession>
<evidence type="ECO:0000256" key="3">
    <source>
        <dbReference type="ARBA" id="ARBA00022989"/>
    </source>
</evidence>
<evidence type="ECO:0000259" key="6">
    <source>
        <dbReference type="Pfam" id="PF01957"/>
    </source>
</evidence>